<organism evidence="2">
    <name type="scientific">Cacopsylla melanoneura</name>
    <dbReference type="NCBI Taxonomy" id="428564"/>
    <lineage>
        <taxon>Eukaryota</taxon>
        <taxon>Metazoa</taxon>
        <taxon>Ecdysozoa</taxon>
        <taxon>Arthropoda</taxon>
        <taxon>Hexapoda</taxon>
        <taxon>Insecta</taxon>
        <taxon>Pterygota</taxon>
        <taxon>Neoptera</taxon>
        <taxon>Paraneoptera</taxon>
        <taxon>Hemiptera</taxon>
        <taxon>Sternorrhyncha</taxon>
        <taxon>Psylloidea</taxon>
        <taxon>Psyllidae</taxon>
        <taxon>Psyllinae</taxon>
        <taxon>Cacopsylla</taxon>
    </lineage>
</organism>
<proteinExistence type="predicted"/>
<evidence type="ECO:0000256" key="1">
    <source>
        <dbReference type="SAM" id="Phobius"/>
    </source>
</evidence>
<reference evidence="2" key="1">
    <citation type="submission" date="2021-05" db="EMBL/GenBank/DDBJ databases">
        <authorList>
            <person name="Alioto T."/>
            <person name="Alioto T."/>
            <person name="Gomez Garrido J."/>
        </authorList>
    </citation>
    <scope>NUCLEOTIDE SEQUENCE</scope>
</reference>
<keyword evidence="1" id="KW-0472">Membrane</keyword>
<accession>A0A8D8XND4</accession>
<keyword evidence="1" id="KW-1133">Transmembrane helix</keyword>
<feature type="transmembrane region" description="Helical" evidence="1">
    <location>
        <begin position="147"/>
        <end position="180"/>
    </location>
</feature>
<dbReference type="AlphaFoldDB" id="A0A8D8XND4"/>
<dbReference type="EMBL" id="HBUF01341034">
    <property type="protein sequence ID" value="CAG6703472.1"/>
    <property type="molecule type" value="Transcribed_RNA"/>
</dbReference>
<feature type="transmembrane region" description="Helical" evidence="1">
    <location>
        <begin position="71"/>
        <end position="87"/>
    </location>
</feature>
<feature type="transmembrane region" description="Helical" evidence="1">
    <location>
        <begin position="46"/>
        <end position="65"/>
    </location>
</feature>
<keyword evidence="1" id="KW-0812">Transmembrane</keyword>
<protein>
    <submittedName>
        <fullName evidence="2">Uncharacterized protein</fullName>
    </submittedName>
</protein>
<name>A0A8D8XND4_9HEMI</name>
<evidence type="ECO:0000313" key="2">
    <source>
        <dbReference type="EMBL" id="CAG6703472.1"/>
    </source>
</evidence>
<sequence length="272" mass="28805">MLFSSLSFSQRVCLLVSDRVGGDWPILALSLVGDSDCLDVDGSRRLSLLFLGLGVTTVVSCFLLGKMESVSFAAFTATFGAVSLFLLRPTSALVSFLKFNNIIVLPLLLVGVASLVLLPTNDGDGDISLPFNDIEEFSFIWPINKNFTVLVSVGAFSLIVLVSIELSLLLFNTGVSLILADTGEATSRIFCDKGVDGSFTLLDAGVRITFICFSTGLSLILLDTGVDATSLILFATDVGVSLILLDGGVGVSLILLDTGAEISLHLFDTFDL</sequence>
<feature type="transmembrane region" description="Helical" evidence="1">
    <location>
        <begin position="99"/>
        <end position="118"/>
    </location>
</feature>
<feature type="transmembrane region" description="Helical" evidence="1">
    <location>
        <begin position="228"/>
        <end position="256"/>
    </location>
</feature>
<feature type="transmembrane region" description="Helical" evidence="1">
    <location>
        <begin position="201"/>
        <end position="222"/>
    </location>
</feature>